<proteinExistence type="predicted"/>
<reference evidence="1" key="1">
    <citation type="submission" date="2015-07" db="EMBL/GenBank/DDBJ databases">
        <title>Adaptation to a free-living lifestyle via gene acquisitions in the diplomonad Trepomonas sp. PC1.</title>
        <authorList>
            <person name="Xu F."/>
            <person name="Jerlstrom-Hultqvist J."/>
            <person name="Kolisko M."/>
            <person name="Simpson A.G.B."/>
            <person name="Roger A.J."/>
            <person name="Svard S.G."/>
            <person name="Andersson J.O."/>
        </authorList>
    </citation>
    <scope>NUCLEOTIDE SEQUENCE</scope>
    <source>
        <strain evidence="1">PC1</strain>
    </source>
</reference>
<keyword evidence="1" id="KW-0378">Hydrolase</keyword>
<evidence type="ECO:0000313" key="1">
    <source>
        <dbReference type="EMBL" id="JAP95766.1"/>
    </source>
</evidence>
<dbReference type="GO" id="GO:0016787">
    <property type="term" value="F:hydrolase activity"/>
    <property type="evidence" value="ECO:0007669"/>
    <property type="project" value="UniProtKB-KW"/>
</dbReference>
<organism evidence="1">
    <name type="scientific">Trepomonas sp. PC1</name>
    <dbReference type="NCBI Taxonomy" id="1076344"/>
    <lineage>
        <taxon>Eukaryota</taxon>
        <taxon>Metamonada</taxon>
        <taxon>Diplomonadida</taxon>
        <taxon>Hexamitidae</taxon>
        <taxon>Hexamitinae</taxon>
        <taxon>Trepomonas</taxon>
    </lineage>
</organism>
<dbReference type="EMBL" id="GDID01000840">
    <property type="protein sequence ID" value="JAP95766.1"/>
    <property type="molecule type" value="Transcribed_RNA"/>
</dbReference>
<dbReference type="AlphaFoldDB" id="A0A146KJZ4"/>
<gene>
    <name evidence="1" type="ORF">TPC1_11125</name>
</gene>
<feature type="non-terminal residue" evidence="1">
    <location>
        <position position="1"/>
    </location>
</feature>
<sequence>QSQSDSVQDVAQICINFDTISFDLFETLLLRPYYSVSDMFIHIEQHHRAAGFAAQRVYAEQVARQKS</sequence>
<feature type="non-terminal residue" evidence="1">
    <location>
        <position position="67"/>
    </location>
</feature>
<name>A0A146KJZ4_9EUKA</name>
<accession>A0A146KJZ4</accession>
<protein>
    <submittedName>
        <fullName evidence="1">HAD family hydrolase</fullName>
    </submittedName>
</protein>